<dbReference type="InterPro" id="IPR000014">
    <property type="entry name" value="PAS"/>
</dbReference>
<evidence type="ECO:0000256" key="8">
    <source>
        <dbReference type="ARBA" id="ARBA00023012"/>
    </source>
</evidence>
<evidence type="ECO:0000313" key="14">
    <source>
        <dbReference type="EMBL" id="PXW95233.1"/>
    </source>
</evidence>
<dbReference type="OrthoDB" id="5389366at2"/>
<dbReference type="CDD" id="cd16917">
    <property type="entry name" value="HATPase_UhpB-NarQ-NarX-like"/>
    <property type="match status" value="1"/>
</dbReference>
<feature type="domain" description="PAC" evidence="13">
    <location>
        <begin position="89"/>
        <end position="146"/>
    </location>
</feature>
<dbReference type="Pfam" id="PF07730">
    <property type="entry name" value="HisKA_3"/>
    <property type="match status" value="1"/>
</dbReference>
<dbReference type="SUPFAM" id="SSF55785">
    <property type="entry name" value="PYP-like sensor domain (PAS domain)"/>
    <property type="match status" value="2"/>
</dbReference>
<sequence length="497" mass="54332">MNDVPPLDKSLNPFEVSLGNIMQTAHEAIVMVDAGQTIVALNPAAQRLFGRTQDQTLGLPLESLIPPEHRTDHAALARRFIDSIDIELQMAPRRLVHALHANGERFPVEVAVSRVEMADAGGSRRYFAALIQDLSPVRALQAEVEALKQRLKAVFELAPVALWIADGDRVVFANRAASRLLGVEAGEALAGRSIYELLQEPFHEALRQGVRQVLGDLGSQAMVPGQLQRADGSPCEVEIALAALPDHGRTTVQMVVSDVTRRQAQAKELEKSRQALRQLSGNVLEAREEERGRIARELHDELGQRLTALKMDLSHIDRSASDQRVCTMLTMIDETMASVRRIASDLRPLMLDDLGLNAAIEWLASDASRRLGIEVQVQLGCSDLPTEERLVIAIYRMVQEALTNVGRHARASRARIELQRQDDHLVLTVTDDGVGLSASALQREGSYGLMGMRERAHMLGGEFHIGNVDGGGSQVSVRLPLPPPQTTPPPKAASPSP</sequence>
<evidence type="ECO:0000256" key="9">
    <source>
        <dbReference type="SAM" id="Coils"/>
    </source>
</evidence>
<comment type="catalytic activity">
    <reaction evidence="1">
        <text>ATP + protein L-histidine = ADP + protein N-phospho-L-histidine.</text>
        <dbReference type="EC" id="2.7.13.3"/>
    </reaction>
</comment>
<dbReference type="PROSITE" id="PS50109">
    <property type="entry name" value="HIS_KIN"/>
    <property type="match status" value="1"/>
</dbReference>
<feature type="domain" description="PAS" evidence="12">
    <location>
        <begin position="147"/>
        <end position="217"/>
    </location>
</feature>
<dbReference type="NCBIfam" id="TIGR00229">
    <property type="entry name" value="sensory_box"/>
    <property type="match status" value="2"/>
</dbReference>
<dbReference type="Pfam" id="PF00989">
    <property type="entry name" value="PAS"/>
    <property type="match status" value="1"/>
</dbReference>
<dbReference type="GO" id="GO:0016020">
    <property type="term" value="C:membrane"/>
    <property type="evidence" value="ECO:0007669"/>
    <property type="project" value="InterPro"/>
</dbReference>
<feature type="region of interest" description="Disordered" evidence="10">
    <location>
        <begin position="474"/>
        <end position="497"/>
    </location>
</feature>
<evidence type="ECO:0000259" key="12">
    <source>
        <dbReference type="PROSITE" id="PS50112"/>
    </source>
</evidence>
<dbReference type="PANTHER" id="PTHR24421:SF10">
    <property type="entry name" value="NITRATE_NITRITE SENSOR PROTEIN NARQ"/>
    <property type="match status" value="1"/>
</dbReference>
<dbReference type="AlphaFoldDB" id="A0A318GYY2"/>
<feature type="domain" description="Histidine kinase" evidence="11">
    <location>
        <begin position="297"/>
        <end position="483"/>
    </location>
</feature>
<evidence type="ECO:0000259" key="11">
    <source>
        <dbReference type="PROSITE" id="PS50109"/>
    </source>
</evidence>
<evidence type="ECO:0000256" key="2">
    <source>
        <dbReference type="ARBA" id="ARBA00012438"/>
    </source>
</evidence>
<evidence type="ECO:0000256" key="1">
    <source>
        <dbReference type="ARBA" id="ARBA00000085"/>
    </source>
</evidence>
<dbReference type="InterPro" id="IPR003594">
    <property type="entry name" value="HATPase_dom"/>
</dbReference>
<protein>
    <recommendedName>
        <fullName evidence="2">histidine kinase</fullName>
        <ecNumber evidence="2">2.7.13.3</ecNumber>
    </recommendedName>
</protein>
<evidence type="ECO:0000259" key="13">
    <source>
        <dbReference type="PROSITE" id="PS50113"/>
    </source>
</evidence>
<dbReference type="Gene3D" id="3.30.565.10">
    <property type="entry name" value="Histidine kinase-like ATPase, C-terminal domain"/>
    <property type="match status" value="1"/>
</dbReference>
<comment type="caution">
    <text evidence="14">The sequence shown here is derived from an EMBL/GenBank/DDBJ whole genome shotgun (WGS) entry which is preliminary data.</text>
</comment>
<evidence type="ECO:0000256" key="4">
    <source>
        <dbReference type="ARBA" id="ARBA00022679"/>
    </source>
</evidence>
<dbReference type="CDD" id="cd00130">
    <property type="entry name" value="PAS"/>
    <property type="match status" value="2"/>
</dbReference>
<dbReference type="EC" id="2.7.13.3" evidence="2"/>
<proteinExistence type="predicted"/>
<keyword evidence="3" id="KW-0597">Phosphoprotein</keyword>
<evidence type="ECO:0000256" key="5">
    <source>
        <dbReference type="ARBA" id="ARBA00022741"/>
    </source>
</evidence>
<evidence type="ECO:0000256" key="3">
    <source>
        <dbReference type="ARBA" id="ARBA00022553"/>
    </source>
</evidence>
<keyword evidence="4" id="KW-0808">Transferase</keyword>
<dbReference type="PROSITE" id="PS50113">
    <property type="entry name" value="PAC"/>
    <property type="match status" value="1"/>
</dbReference>
<dbReference type="SMART" id="SM00091">
    <property type="entry name" value="PAS"/>
    <property type="match status" value="2"/>
</dbReference>
<dbReference type="InterPro" id="IPR005467">
    <property type="entry name" value="His_kinase_dom"/>
</dbReference>
<name>A0A318GYY2_9BURK</name>
<dbReference type="SMART" id="SM00387">
    <property type="entry name" value="HATPase_c"/>
    <property type="match status" value="1"/>
</dbReference>
<evidence type="ECO:0000256" key="6">
    <source>
        <dbReference type="ARBA" id="ARBA00022777"/>
    </source>
</evidence>
<dbReference type="InterPro" id="IPR050482">
    <property type="entry name" value="Sensor_HK_TwoCompSys"/>
</dbReference>
<organism evidence="14 15">
    <name type="scientific">Sphaerotilus hippei</name>
    <dbReference type="NCBI Taxonomy" id="744406"/>
    <lineage>
        <taxon>Bacteria</taxon>
        <taxon>Pseudomonadati</taxon>
        <taxon>Pseudomonadota</taxon>
        <taxon>Betaproteobacteria</taxon>
        <taxon>Burkholderiales</taxon>
        <taxon>Sphaerotilaceae</taxon>
        <taxon>Sphaerotilus</taxon>
    </lineage>
</organism>
<dbReference type="GO" id="GO:0046983">
    <property type="term" value="F:protein dimerization activity"/>
    <property type="evidence" value="ECO:0007669"/>
    <property type="project" value="InterPro"/>
</dbReference>
<dbReference type="RefSeq" id="WP_110401098.1">
    <property type="nucleotide sequence ID" value="NZ_QJJS01000010.1"/>
</dbReference>
<gene>
    <name evidence="14" type="ORF">C7444_11078</name>
</gene>
<dbReference type="InterPro" id="IPR000700">
    <property type="entry name" value="PAS-assoc_C"/>
</dbReference>
<keyword evidence="9" id="KW-0175">Coiled coil</keyword>
<evidence type="ECO:0000256" key="7">
    <source>
        <dbReference type="ARBA" id="ARBA00022840"/>
    </source>
</evidence>
<dbReference type="Proteomes" id="UP000247811">
    <property type="component" value="Unassembled WGS sequence"/>
</dbReference>
<dbReference type="InterPro" id="IPR035965">
    <property type="entry name" value="PAS-like_dom_sf"/>
</dbReference>
<evidence type="ECO:0000313" key="15">
    <source>
        <dbReference type="Proteomes" id="UP000247811"/>
    </source>
</evidence>
<keyword evidence="6 14" id="KW-0418">Kinase</keyword>
<reference evidence="14 15" key="1">
    <citation type="submission" date="2018-05" db="EMBL/GenBank/DDBJ databases">
        <title>Genomic Encyclopedia of Type Strains, Phase IV (KMG-IV): sequencing the most valuable type-strain genomes for metagenomic binning, comparative biology and taxonomic classification.</title>
        <authorList>
            <person name="Goeker M."/>
        </authorList>
    </citation>
    <scope>NUCLEOTIDE SEQUENCE [LARGE SCALE GENOMIC DNA]</scope>
    <source>
        <strain evidence="14 15">DSM 566</strain>
    </source>
</reference>
<dbReference type="EMBL" id="QJJS01000010">
    <property type="protein sequence ID" value="PXW95233.1"/>
    <property type="molecule type" value="Genomic_DNA"/>
</dbReference>
<dbReference type="Gene3D" id="3.30.450.20">
    <property type="entry name" value="PAS domain"/>
    <property type="match status" value="2"/>
</dbReference>
<dbReference type="GO" id="GO:0005524">
    <property type="term" value="F:ATP binding"/>
    <property type="evidence" value="ECO:0007669"/>
    <property type="project" value="UniProtKB-KW"/>
</dbReference>
<accession>A0A318GYY2</accession>
<dbReference type="InterPro" id="IPR013767">
    <property type="entry name" value="PAS_fold"/>
</dbReference>
<dbReference type="Pfam" id="PF13188">
    <property type="entry name" value="PAS_8"/>
    <property type="match status" value="1"/>
</dbReference>
<keyword evidence="8" id="KW-0902">Two-component regulatory system</keyword>
<dbReference type="Pfam" id="PF02518">
    <property type="entry name" value="HATPase_c"/>
    <property type="match status" value="1"/>
</dbReference>
<dbReference type="PROSITE" id="PS50112">
    <property type="entry name" value="PAS"/>
    <property type="match status" value="2"/>
</dbReference>
<feature type="domain" description="PAS" evidence="12">
    <location>
        <begin position="14"/>
        <end position="84"/>
    </location>
</feature>
<feature type="coiled-coil region" evidence="9">
    <location>
        <begin position="259"/>
        <end position="289"/>
    </location>
</feature>
<dbReference type="PANTHER" id="PTHR24421">
    <property type="entry name" value="NITRATE/NITRITE SENSOR PROTEIN NARX-RELATED"/>
    <property type="match status" value="1"/>
</dbReference>
<dbReference type="Gene3D" id="1.20.5.1930">
    <property type="match status" value="1"/>
</dbReference>
<evidence type="ECO:0000256" key="10">
    <source>
        <dbReference type="SAM" id="MobiDB-lite"/>
    </source>
</evidence>
<dbReference type="GO" id="GO:0006355">
    <property type="term" value="P:regulation of DNA-templated transcription"/>
    <property type="evidence" value="ECO:0007669"/>
    <property type="project" value="InterPro"/>
</dbReference>
<dbReference type="InterPro" id="IPR011712">
    <property type="entry name" value="Sig_transdc_His_kin_sub3_dim/P"/>
</dbReference>
<dbReference type="SUPFAM" id="SSF55874">
    <property type="entry name" value="ATPase domain of HSP90 chaperone/DNA topoisomerase II/histidine kinase"/>
    <property type="match status" value="1"/>
</dbReference>
<keyword evidence="7" id="KW-0067">ATP-binding</keyword>
<keyword evidence="15" id="KW-1185">Reference proteome</keyword>
<keyword evidence="5" id="KW-0547">Nucleotide-binding</keyword>
<feature type="compositionally biased region" description="Pro residues" evidence="10">
    <location>
        <begin position="480"/>
        <end position="497"/>
    </location>
</feature>
<dbReference type="InterPro" id="IPR036890">
    <property type="entry name" value="HATPase_C_sf"/>
</dbReference>
<dbReference type="GO" id="GO:0000155">
    <property type="term" value="F:phosphorelay sensor kinase activity"/>
    <property type="evidence" value="ECO:0007669"/>
    <property type="project" value="InterPro"/>
</dbReference>